<dbReference type="PANTHER" id="PTHR47306:SF2">
    <property type="entry name" value="CORE-BINDING (CB) DOMAIN-CONTAINING PROTEIN"/>
    <property type="match status" value="1"/>
</dbReference>
<evidence type="ECO:0000256" key="1">
    <source>
        <dbReference type="SAM" id="MobiDB-lite"/>
    </source>
</evidence>
<evidence type="ECO:0000313" key="3">
    <source>
        <dbReference type="Proteomes" id="UP000812440"/>
    </source>
</evidence>
<evidence type="ECO:0000313" key="2">
    <source>
        <dbReference type="EMBL" id="KAG8429912.1"/>
    </source>
</evidence>
<reference evidence="2" key="1">
    <citation type="thesis" date="2020" institute="ProQuest LLC" country="789 East Eisenhower Parkway, Ann Arbor, MI, USA">
        <title>Comparative Genomics and Chromosome Evolution.</title>
        <authorList>
            <person name="Mudd A.B."/>
        </authorList>
    </citation>
    <scope>NUCLEOTIDE SEQUENCE</scope>
    <source>
        <strain evidence="2">Female2</strain>
        <tissue evidence="2">Blood</tissue>
    </source>
</reference>
<accession>A0A8T2ID56</accession>
<protein>
    <submittedName>
        <fullName evidence="2">Uncharacterized protein</fullName>
    </submittedName>
</protein>
<feature type="region of interest" description="Disordered" evidence="1">
    <location>
        <begin position="91"/>
        <end position="115"/>
    </location>
</feature>
<name>A0A8T2ID56_9PIPI</name>
<sequence length="257" mass="29409">MLSYRKNRNSLACKFCAKVTDRLPLHLRQACKKDAADADISMLVEEAKSKMRNVVRNLSVVSYKELSARFDSQHNLDGVVNFLEEKGSIITDKPQQTTEEADNITPPSPPPQASVSARRGMIAAGLYEKHSMKEEVLKGYVSYLQTNYSESKHEAENLARFLYFVDKDECRVGCLHNTERAVEFFNELSTHTTSGTVRNYLNGVKKFIKYIHSEKKFFEHDSSLRASLLKLQKKLDDYSKSLNEKAKDIIPEMRYVP</sequence>
<dbReference type="Proteomes" id="UP000812440">
    <property type="component" value="Unassembled WGS sequence"/>
</dbReference>
<dbReference type="EMBL" id="JAACNH010002029">
    <property type="protein sequence ID" value="KAG8429912.1"/>
    <property type="molecule type" value="Genomic_DNA"/>
</dbReference>
<organism evidence="2 3">
    <name type="scientific">Hymenochirus boettgeri</name>
    <name type="common">Congo dwarf clawed frog</name>
    <dbReference type="NCBI Taxonomy" id="247094"/>
    <lineage>
        <taxon>Eukaryota</taxon>
        <taxon>Metazoa</taxon>
        <taxon>Chordata</taxon>
        <taxon>Craniata</taxon>
        <taxon>Vertebrata</taxon>
        <taxon>Euteleostomi</taxon>
        <taxon>Amphibia</taxon>
        <taxon>Batrachia</taxon>
        <taxon>Anura</taxon>
        <taxon>Pipoidea</taxon>
        <taxon>Pipidae</taxon>
        <taxon>Pipinae</taxon>
        <taxon>Hymenochirus</taxon>
    </lineage>
</organism>
<proteinExistence type="predicted"/>
<comment type="caution">
    <text evidence="2">The sequence shown here is derived from an EMBL/GenBank/DDBJ whole genome shotgun (WGS) entry which is preliminary data.</text>
</comment>
<dbReference type="PANTHER" id="PTHR47306">
    <property type="entry name" value="SI:CH211-178J18.4-RELATED"/>
    <property type="match status" value="1"/>
</dbReference>
<dbReference type="OrthoDB" id="9909737at2759"/>
<gene>
    <name evidence="2" type="ORF">GDO86_018864</name>
</gene>
<dbReference type="AlphaFoldDB" id="A0A8T2ID56"/>
<keyword evidence="3" id="KW-1185">Reference proteome</keyword>